<dbReference type="EMBL" id="JBHSOW010000098">
    <property type="protein sequence ID" value="MFC5652520.1"/>
    <property type="molecule type" value="Genomic_DNA"/>
</dbReference>
<gene>
    <name evidence="2" type="ORF">ACFPYJ_26055</name>
</gene>
<reference evidence="3" key="1">
    <citation type="journal article" date="2019" name="Int. J. Syst. Evol. Microbiol.">
        <title>The Global Catalogue of Microorganisms (GCM) 10K type strain sequencing project: providing services to taxonomists for standard genome sequencing and annotation.</title>
        <authorList>
            <consortium name="The Broad Institute Genomics Platform"/>
            <consortium name="The Broad Institute Genome Sequencing Center for Infectious Disease"/>
            <person name="Wu L."/>
            <person name="Ma J."/>
        </authorList>
    </citation>
    <scope>NUCLEOTIDE SEQUENCE [LARGE SCALE GENOMIC DNA]</scope>
    <source>
        <strain evidence="3">CGMCC 1.3240</strain>
    </source>
</reference>
<dbReference type="RefSeq" id="WP_379191160.1">
    <property type="nucleotide sequence ID" value="NZ_JBHSOW010000098.1"/>
</dbReference>
<organism evidence="2 3">
    <name type="scientific">Paenibacillus solisilvae</name>
    <dbReference type="NCBI Taxonomy" id="2486751"/>
    <lineage>
        <taxon>Bacteria</taxon>
        <taxon>Bacillati</taxon>
        <taxon>Bacillota</taxon>
        <taxon>Bacilli</taxon>
        <taxon>Bacillales</taxon>
        <taxon>Paenibacillaceae</taxon>
        <taxon>Paenibacillus</taxon>
    </lineage>
</organism>
<feature type="region of interest" description="Disordered" evidence="1">
    <location>
        <begin position="134"/>
        <end position="182"/>
    </location>
</feature>
<accession>A0ABW0W3V3</accession>
<proteinExistence type="predicted"/>
<name>A0ABW0W3V3_9BACL</name>
<dbReference type="Proteomes" id="UP001596047">
    <property type="component" value="Unassembled WGS sequence"/>
</dbReference>
<evidence type="ECO:0000313" key="3">
    <source>
        <dbReference type="Proteomes" id="UP001596047"/>
    </source>
</evidence>
<sequence>MTSNTSSQLNTNQPISQSLSDNRQELDKLLANCYDIMMQPYQYGSTYQYQALSVHCDTLADEKKVLFIKSAFRDLASQESGEVLSVIAPENVIRFFENQGVSSKRGYVQAVSIDKAGESNLKLTTLFFRPAGGAADRSKADNNPLPVRSRLKPKRTRFSKPSGTSPSIPDAKPNGIICGLSS</sequence>
<keyword evidence="3" id="KW-1185">Reference proteome</keyword>
<comment type="caution">
    <text evidence="2">The sequence shown here is derived from an EMBL/GenBank/DDBJ whole genome shotgun (WGS) entry which is preliminary data.</text>
</comment>
<feature type="compositionally biased region" description="Basic residues" evidence="1">
    <location>
        <begin position="149"/>
        <end position="158"/>
    </location>
</feature>
<protein>
    <submittedName>
        <fullName evidence="2">Uncharacterized protein</fullName>
    </submittedName>
</protein>
<evidence type="ECO:0000256" key="1">
    <source>
        <dbReference type="SAM" id="MobiDB-lite"/>
    </source>
</evidence>
<evidence type="ECO:0000313" key="2">
    <source>
        <dbReference type="EMBL" id="MFC5652520.1"/>
    </source>
</evidence>